<organism evidence="2 3">
    <name type="scientific">Pararoseomonas baculiformis</name>
    <dbReference type="NCBI Taxonomy" id="2820812"/>
    <lineage>
        <taxon>Bacteria</taxon>
        <taxon>Pseudomonadati</taxon>
        <taxon>Pseudomonadota</taxon>
        <taxon>Alphaproteobacteria</taxon>
        <taxon>Acetobacterales</taxon>
        <taxon>Acetobacteraceae</taxon>
        <taxon>Pararoseomonas</taxon>
    </lineage>
</organism>
<reference evidence="2 3" key="1">
    <citation type="submission" date="2021-03" db="EMBL/GenBank/DDBJ databases">
        <authorList>
            <person name="So Y."/>
        </authorList>
    </citation>
    <scope>NUCLEOTIDE SEQUENCE [LARGE SCALE GENOMIC DNA]</scope>
    <source>
        <strain evidence="2 3">SSH11</strain>
    </source>
</reference>
<accession>A0ABS4AEC9</accession>
<name>A0ABS4AEC9_9PROT</name>
<comment type="caution">
    <text evidence="2">The sequence shown here is derived from an EMBL/GenBank/DDBJ whole genome shotgun (WGS) entry which is preliminary data.</text>
</comment>
<protein>
    <submittedName>
        <fullName evidence="2">Uncharacterized protein</fullName>
    </submittedName>
</protein>
<feature type="compositionally biased region" description="Polar residues" evidence="1">
    <location>
        <begin position="148"/>
        <end position="165"/>
    </location>
</feature>
<dbReference type="RefSeq" id="WP_209379586.1">
    <property type="nucleotide sequence ID" value="NZ_JAGIZB010000009.1"/>
</dbReference>
<proteinExistence type="predicted"/>
<keyword evidence="3" id="KW-1185">Reference proteome</keyword>
<evidence type="ECO:0000256" key="1">
    <source>
        <dbReference type="SAM" id="MobiDB-lite"/>
    </source>
</evidence>
<dbReference type="EMBL" id="JAGIZB010000009">
    <property type="protein sequence ID" value="MBP0445336.1"/>
    <property type="molecule type" value="Genomic_DNA"/>
</dbReference>
<feature type="region of interest" description="Disordered" evidence="1">
    <location>
        <begin position="131"/>
        <end position="165"/>
    </location>
</feature>
<sequence length="165" mass="17597">MPDPQTLQAPPADLDVLAARQAVQVYRSAAARGFLKIEAWEQAVETFGAAHPDWPLPLAQREAARTLGPMVLNLRAAEQAEAPPVPACRPPLDLLVDLATPETAQTMRAAAQAGRAPARLPWTLACPTRPSAWRAPLRPGMGIRPSSLPGSQPDTRSSSWGFSPA</sequence>
<dbReference type="Proteomes" id="UP000681594">
    <property type="component" value="Unassembled WGS sequence"/>
</dbReference>
<gene>
    <name evidence="2" type="ORF">J8J14_11150</name>
</gene>
<evidence type="ECO:0000313" key="2">
    <source>
        <dbReference type="EMBL" id="MBP0445336.1"/>
    </source>
</evidence>
<evidence type="ECO:0000313" key="3">
    <source>
        <dbReference type="Proteomes" id="UP000681594"/>
    </source>
</evidence>